<dbReference type="AlphaFoldDB" id="A0AA48M8M7"/>
<organism evidence="2 3">
    <name type="scientific">Brevibacillus aydinogluensis</name>
    <dbReference type="NCBI Taxonomy" id="927786"/>
    <lineage>
        <taxon>Bacteria</taxon>
        <taxon>Bacillati</taxon>
        <taxon>Bacillota</taxon>
        <taxon>Bacilli</taxon>
        <taxon>Bacillales</taxon>
        <taxon>Paenibacillaceae</taxon>
        <taxon>Brevibacillus</taxon>
    </lineage>
</organism>
<keyword evidence="1" id="KW-0175">Coiled coil</keyword>
<dbReference type="Proteomes" id="UP001189619">
    <property type="component" value="Chromosome"/>
</dbReference>
<accession>A0AA48M8M7</accession>
<protein>
    <submittedName>
        <fullName evidence="2">N6-Mtase domain-containing protein</fullName>
    </submittedName>
</protein>
<gene>
    <name evidence="2" type="ORF">BSPP4475_01720</name>
</gene>
<reference evidence="2" key="1">
    <citation type="submission" date="2023-07" db="EMBL/GenBank/DDBJ databases">
        <authorList>
            <person name="Ivanov I."/>
            <person name="Teneva D."/>
            <person name="Stoikov I."/>
        </authorList>
    </citation>
    <scope>NUCLEOTIDE SEQUENCE</scope>
    <source>
        <strain evidence="2">4475</strain>
    </source>
</reference>
<sequence>MIFVRVKDSDVLEIHYQPFDPVYGLGKTEEELLKEGILVDSVPEPEYIEGKASVLKYDQAEGKLYYEYEDIPLTGEALLEQKVKQLEEQLRITQEAVDALLLG</sequence>
<keyword evidence="3" id="KW-1185">Reference proteome</keyword>
<name>A0AA48M8M7_9BACL</name>
<dbReference type="KEGG" id="bayd:BSPP4475_01720"/>
<proteinExistence type="predicted"/>
<dbReference type="RefSeq" id="WP_304414989.1">
    <property type="nucleotide sequence ID" value="NZ_OY569118.1"/>
</dbReference>
<feature type="coiled-coil region" evidence="1">
    <location>
        <begin position="76"/>
        <end position="103"/>
    </location>
</feature>
<evidence type="ECO:0000256" key="1">
    <source>
        <dbReference type="SAM" id="Coils"/>
    </source>
</evidence>
<dbReference type="EMBL" id="OY569118">
    <property type="protein sequence ID" value="CAJ1001043.1"/>
    <property type="molecule type" value="Genomic_DNA"/>
</dbReference>
<evidence type="ECO:0000313" key="2">
    <source>
        <dbReference type="EMBL" id="CAJ1001043.1"/>
    </source>
</evidence>
<evidence type="ECO:0000313" key="3">
    <source>
        <dbReference type="Proteomes" id="UP001189619"/>
    </source>
</evidence>